<protein>
    <recommendedName>
        <fullName evidence="5">Transmembrane protein</fullName>
    </recommendedName>
</protein>
<feature type="compositionally biased region" description="Basic and acidic residues" evidence="1">
    <location>
        <begin position="361"/>
        <end position="373"/>
    </location>
</feature>
<feature type="transmembrane region" description="Helical" evidence="2">
    <location>
        <begin position="53"/>
        <end position="78"/>
    </location>
</feature>
<evidence type="ECO:0008006" key="5">
    <source>
        <dbReference type="Google" id="ProtNLM"/>
    </source>
</evidence>
<organism evidence="3 4">
    <name type="scientific">Agrocybe pediades</name>
    <dbReference type="NCBI Taxonomy" id="84607"/>
    <lineage>
        <taxon>Eukaryota</taxon>
        <taxon>Fungi</taxon>
        <taxon>Dikarya</taxon>
        <taxon>Basidiomycota</taxon>
        <taxon>Agaricomycotina</taxon>
        <taxon>Agaricomycetes</taxon>
        <taxon>Agaricomycetidae</taxon>
        <taxon>Agaricales</taxon>
        <taxon>Agaricineae</taxon>
        <taxon>Strophariaceae</taxon>
        <taxon>Agrocybe</taxon>
    </lineage>
</organism>
<keyword evidence="4" id="KW-1185">Reference proteome</keyword>
<sequence length="373" mass="41506">MRTALTGKPPLDETRLYTFLAETLFNGLFWVHFWSCIACLYKRSVVRRERLFMPIFCVAWLIWIGITAHWICCTISIFKAFIAPPDESYCVDAGSDSRASASFANTKSAWLVAEPVSYAWAAILADGFLIYRLFVVWSGNWWIIIFPSITVLGVIVVTTMTGVLFVTSGEFVFGASKGWTTAAFALTTAINSYSTGFIAYRIHKTQQNSQGTRVFRSTFDKIVEVLVQSAAIHCLLSCISLILMVIDSNAVFITVGMAVPTIGIIFSMIVTRTHDHITEEYNRLHNNVRRRSDSAAETGTAGSILRSTRHEESTPRMSTMRTSTIRTSTISQNASMVDSNSIKDEDLVESSVHSPSPISEKPVEFAADRENIV</sequence>
<dbReference type="Proteomes" id="UP000521872">
    <property type="component" value="Unassembled WGS sequence"/>
</dbReference>
<gene>
    <name evidence="3" type="ORF">D9613_003760</name>
</gene>
<evidence type="ECO:0000256" key="1">
    <source>
        <dbReference type="SAM" id="MobiDB-lite"/>
    </source>
</evidence>
<feature type="compositionally biased region" description="Low complexity" evidence="1">
    <location>
        <begin position="315"/>
        <end position="331"/>
    </location>
</feature>
<comment type="caution">
    <text evidence="3">The sequence shown here is derived from an EMBL/GenBank/DDBJ whole genome shotgun (WGS) entry which is preliminary data.</text>
</comment>
<feature type="transmembrane region" description="Helical" evidence="2">
    <location>
        <begin position="178"/>
        <end position="202"/>
    </location>
</feature>
<feature type="transmembrane region" description="Helical" evidence="2">
    <location>
        <begin position="117"/>
        <end position="134"/>
    </location>
</feature>
<dbReference type="AlphaFoldDB" id="A0A8H4VKU7"/>
<evidence type="ECO:0000313" key="4">
    <source>
        <dbReference type="Proteomes" id="UP000521872"/>
    </source>
</evidence>
<dbReference type="EMBL" id="JAACJL010000057">
    <property type="protein sequence ID" value="KAF4611685.1"/>
    <property type="molecule type" value="Genomic_DNA"/>
</dbReference>
<feature type="transmembrane region" description="Helical" evidence="2">
    <location>
        <begin position="141"/>
        <end position="166"/>
    </location>
</feature>
<feature type="transmembrane region" description="Helical" evidence="2">
    <location>
        <begin position="222"/>
        <end position="244"/>
    </location>
</feature>
<evidence type="ECO:0000256" key="2">
    <source>
        <dbReference type="SAM" id="Phobius"/>
    </source>
</evidence>
<keyword evidence="2" id="KW-0812">Transmembrane</keyword>
<name>A0A8H4VKU7_9AGAR</name>
<accession>A0A8H4VKU7</accession>
<feature type="transmembrane region" description="Helical" evidence="2">
    <location>
        <begin position="250"/>
        <end position="270"/>
    </location>
</feature>
<keyword evidence="2" id="KW-0472">Membrane</keyword>
<reference evidence="3 4" key="1">
    <citation type="submission" date="2019-12" db="EMBL/GenBank/DDBJ databases">
        <authorList>
            <person name="Floudas D."/>
            <person name="Bentzer J."/>
            <person name="Ahren D."/>
            <person name="Johansson T."/>
            <person name="Persson P."/>
            <person name="Tunlid A."/>
        </authorList>
    </citation>
    <scope>NUCLEOTIDE SEQUENCE [LARGE SCALE GENOMIC DNA]</scope>
    <source>
        <strain evidence="3 4">CBS 102.39</strain>
    </source>
</reference>
<feature type="region of interest" description="Disordered" evidence="1">
    <location>
        <begin position="288"/>
        <end position="373"/>
    </location>
</feature>
<feature type="transmembrane region" description="Helical" evidence="2">
    <location>
        <begin position="16"/>
        <end position="41"/>
    </location>
</feature>
<keyword evidence="2" id="KW-1133">Transmembrane helix</keyword>
<evidence type="ECO:0000313" key="3">
    <source>
        <dbReference type="EMBL" id="KAF4611685.1"/>
    </source>
</evidence>
<proteinExistence type="predicted"/>